<evidence type="ECO:0008006" key="4">
    <source>
        <dbReference type="Google" id="ProtNLM"/>
    </source>
</evidence>
<evidence type="ECO:0000256" key="1">
    <source>
        <dbReference type="SAM" id="MobiDB-lite"/>
    </source>
</evidence>
<evidence type="ECO:0000313" key="2">
    <source>
        <dbReference type="EMBL" id="MET3577183.1"/>
    </source>
</evidence>
<accession>A0ABV2GFV6</accession>
<keyword evidence="3" id="KW-1185">Reference proteome</keyword>
<comment type="caution">
    <text evidence="2">The sequence shown here is derived from an EMBL/GenBank/DDBJ whole genome shotgun (WGS) entry which is preliminary data.</text>
</comment>
<sequence>MRRPDGIYQTDCGRLDIHLQNTALTFLGISRLPRKQKRKGPRFRIVRKLQRSPEEQVHQPGSLAAEPAAVDGKKGAVNI</sequence>
<organism evidence="2 3">
    <name type="scientific">Mesorhizobium robiniae</name>
    <dbReference type="NCBI Taxonomy" id="559315"/>
    <lineage>
        <taxon>Bacteria</taxon>
        <taxon>Pseudomonadati</taxon>
        <taxon>Pseudomonadota</taxon>
        <taxon>Alphaproteobacteria</taxon>
        <taxon>Hyphomicrobiales</taxon>
        <taxon>Phyllobacteriaceae</taxon>
        <taxon>Mesorhizobium</taxon>
    </lineage>
</organism>
<reference evidence="2 3" key="1">
    <citation type="submission" date="2024-06" db="EMBL/GenBank/DDBJ databases">
        <title>Genomic Encyclopedia of Type Strains, Phase IV (KMG-IV): sequencing the most valuable type-strain genomes for metagenomic binning, comparative biology and taxonomic classification.</title>
        <authorList>
            <person name="Goeker M."/>
        </authorList>
    </citation>
    <scope>NUCLEOTIDE SEQUENCE [LARGE SCALE GENOMIC DNA]</scope>
    <source>
        <strain evidence="2 3">DSM 100022</strain>
    </source>
</reference>
<dbReference type="Proteomes" id="UP001549204">
    <property type="component" value="Unassembled WGS sequence"/>
</dbReference>
<gene>
    <name evidence="2" type="ORF">ABID19_000198</name>
</gene>
<protein>
    <recommendedName>
        <fullName evidence="4">Transposase DDE domain-containing protein</fullName>
    </recommendedName>
</protein>
<name>A0ABV2GFV6_9HYPH</name>
<dbReference type="EMBL" id="JBEPMC010000001">
    <property type="protein sequence ID" value="MET3577183.1"/>
    <property type="molecule type" value="Genomic_DNA"/>
</dbReference>
<proteinExistence type="predicted"/>
<feature type="region of interest" description="Disordered" evidence="1">
    <location>
        <begin position="51"/>
        <end position="79"/>
    </location>
</feature>
<evidence type="ECO:0000313" key="3">
    <source>
        <dbReference type="Proteomes" id="UP001549204"/>
    </source>
</evidence>